<evidence type="ECO:0000313" key="4">
    <source>
        <dbReference type="Proteomes" id="UP000030759"/>
    </source>
</evidence>
<keyword evidence="1" id="KW-0472">Membrane</keyword>
<accession>A0A061ICS6</accession>
<keyword evidence="1" id="KW-0812">Transmembrane</keyword>
<evidence type="ECO:0000259" key="2">
    <source>
        <dbReference type="PROSITE" id="PS50003"/>
    </source>
</evidence>
<evidence type="ECO:0000313" key="3">
    <source>
        <dbReference type="EMBL" id="ERE83486.1"/>
    </source>
</evidence>
<feature type="domain" description="PH" evidence="2">
    <location>
        <begin position="1"/>
        <end position="79"/>
    </location>
</feature>
<gene>
    <name evidence="3" type="ORF">H671_2g6673</name>
</gene>
<evidence type="ECO:0000256" key="1">
    <source>
        <dbReference type="SAM" id="Phobius"/>
    </source>
</evidence>
<dbReference type="Proteomes" id="UP000030759">
    <property type="component" value="Unassembled WGS sequence"/>
</dbReference>
<dbReference type="InterPro" id="IPR001849">
    <property type="entry name" value="PH_domain"/>
</dbReference>
<reference evidence="4" key="1">
    <citation type="journal article" date="2013" name="Nat. Biotechnol.">
        <title>Chinese hamster genome sequenced from sorted chromosomes.</title>
        <authorList>
            <person name="Brinkrolf K."/>
            <person name="Rupp O."/>
            <person name="Laux H."/>
            <person name="Kollin F."/>
            <person name="Ernst W."/>
            <person name="Linke B."/>
            <person name="Kofler R."/>
            <person name="Romand S."/>
            <person name="Hesse F."/>
            <person name="Budach W.E."/>
            <person name="Galosy S."/>
            <person name="Muller D."/>
            <person name="Noll T."/>
            <person name="Wienberg J."/>
            <person name="Jostock T."/>
            <person name="Leonard M."/>
            <person name="Grillari J."/>
            <person name="Tauch A."/>
            <person name="Goesmann A."/>
            <person name="Helk B."/>
            <person name="Mott J.E."/>
            <person name="Puhler A."/>
            <person name="Borth N."/>
        </authorList>
    </citation>
    <scope>NUCLEOTIDE SEQUENCE [LARGE SCALE GENOMIC DNA]</scope>
    <source>
        <strain evidence="4">17A/GY</strain>
    </source>
</reference>
<dbReference type="PANTHER" id="PTHR10554">
    <property type="entry name" value="SYNTROPHIN"/>
    <property type="match status" value="1"/>
</dbReference>
<dbReference type="InterPro" id="IPR015482">
    <property type="entry name" value="Syntrophin"/>
</dbReference>
<dbReference type="AlphaFoldDB" id="A0A061ICS6"/>
<dbReference type="PANTHER" id="PTHR10554:SF2">
    <property type="entry name" value="GAMMA-1-SYNTROPHIN"/>
    <property type="match status" value="1"/>
</dbReference>
<dbReference type="SUPFAM" id="SSF50729">
    <property type="entry name" value="PH domain-like"/>
    <property type="match status" value="1"/>
</dbReference>
<feature type="transmembrane region" description="Helical" evidence="1">
    <location>
        <begin position="20"/>
        <end position="41"/>
    </location>
</feature>
<dbReference type="GO" id="GO:0016010">
    <property type="term" value="C:dystrophin-associated glycoprotein complex"/>
    <property type="evidence" value="ECO:0007669"/>
    <property type="project" value="TreeGrafter"/>
</dbReference>
<dbReference type="GO" id="GO:0005198">
    <property type="term" value="F:structural molecule activity"/>
    <property type="evidence" value="ECO:0007669"/>
    <property type="project" value="InterPro"/>
</dbReference>
<sequence length="233" mass="25638">MALKEADLAGVESIDSSGVILVFLLSVFLFCLLLISSFSGFRQNAFQVVAVDGVCSGIIQCLSAEDCMDWLQALAANISNLTKHNIKKINRNFPVNQQERRRGNGGAEILSWGKNRGKQDSLHGLVRSTGARIPPGSCVHTCLSCPEGLLSLQVPITSRRRHLLKKQMTTVNSQSKDPPSQKQERATCVRTQGLKPFFITYITCNYTQMGVVSTTSAGDYLGLDTCRENFLYM</sequence>
<name>A0A061ICS6_CRIGR</name>
<dbReference type="EMBL" id="KE668753">
    <property type="protein sequence ID" value="ERE83486.1"/>
    <property type="molecule type" value="Genomic_DNA"/>
</dbReference>
<dbReference type="PROSITE" id="PS50003">
    <property type="entry name" value="PH_DOMAIN"/>
    <property type="match status" value="1"/>
</dbReference>
<organism evidence="3 4">
    <name type="scientific">Cricetulus griseus</name>
    <name type="common">Chinese hamster</name>
    <name type="synonym">Cricetulus barabensis griseus</name>
    <dbReference type="NCBI Taxonomy" id="10029"/>
    <lineage>
        <taxon>Eukaryota</taxon>
        <taxon>Metazoa</taxon>
        <taxon>Chordata</taxon>
        <taxon>Craniata</taxon>
        <taxon>Vertebrata</taxon>
        <taxon>Euteleostomi</taxon>
        <taxon>Mammalia</taxon>
        <taxon>Eutheria</taxon>
        <taxon>Euarchontoglires</taxon>
        <taxon>Glires</taxon>
        <taxon>Rodentia</taxon>
        <taxon>Myomorpha</taxon>
        <taxon>Muroidea</taxon>
        <taxon>Cricetidae</taxon>
        <taxon>Cricetinae</taxon>
        <taxon>Cricetulus</taxon>
    </lineage>
</organism>
<keyword evidence="1" id="KW-1133">Transmembrane helix</keyword>
<proteinExistence type="predicted"/>
<protein>
    <submittedName>
        <fullName evidence="3">Gamma-1-syntrophin</fullName>
    </submittedName>
</protein>